<dbReference type="PANTHER" id="PTHR30349:SF91">
    <property type="entry name" value="INTA PROTEIN"/>
    <property type="match status" value="1"/>
</dbReference>
<dbReference type="EMBL" id="JAGEOK010000004">
    <property type="protein sequence ID" value="MBO2437273.1"/>
    <property type="molecule type" value="Genomic_DNA"/>
</dbReference>
<dbReference type="Gene3D" id="1.10.150.130">
    <property type="match status" value="1"/>
</dbReference>
<proteinExistence type="predicted"/>
<feature type="region of interest" description="Disordered" evidence="5">
    <location>
        <begin position="49"/>
        <end position="68"/>
    </location>
</feature>
<dbReference type="Pfam" id="PF00589">
    <property type="entry name" value="Phage_integrase"/>
    <property type="match status" value="1"/>
</dbReference>
<evidence type="ECO:0000313" key="9">
    <source>
        <dbReference type="Proteomes" id="UP000666915"/>
    </source>
</evidence>
<feature type="domain" description="Core-binding (CB)" evidence="7">
    <location>
        <begin position="89"/>
        <end position="170"/>
    </location>
</feature>
<dbReference type="CDD" id="cd01189">
    <property type="entry name" value="INT_ICEBs1_C_like"/>
    <property type="match status" value="1"/>
</dbReference>
<keyword evidence="9" id="KW-1185">Reference proteome</keyword>
<keyword evidence="1" id="KW-0229">DNA integration</keyword>
<evidence type="ECO:0000256" key="1">
    <source>
        <dbReference type="ARBA" id="ARBA00022908"/>
    </source>
</evidence>
<evidence type="ECO:0000256" key="5">
    <source>
        <dbReference type="SAM" id="MobiDB-lite"/>
    </source>
</evidence>
<protein>
    <submittedName>
        <fullName evidence="8">Site-specific integrase</fullName>
    </submittedName>
</protein>
<feature type="domain" description="Tyr recombinase" evidence="6">
    <location>
        <begin position="192"/>
        <end position="402"/>
    </location>
</feature>
<dbReference type="Proteomes" id="UP000666915">
    <property type="component" value="Unassembled WGS sequence"/>
</dbReference>
<dbReference type="InterPro" id="IPR010998">
    <property type="entry name" value="Integrase_recombinase_N"/>
</dbReference>
<dbReference type="SUPFAM" id="SSF56349">
    <property type="entry name" value="DNA breaking-rejoining enzymes"/>
    <property type="match status" value="1"/>
</dbReference>
<dbReference type="Pfam" id="PF14659">
    <property type="entry name" value="Phage_int_SAM_3"/>
    <property type="match status" value="1"/>
</dbReference>
<sequence>MCHGSSGKRSRNTSTDTRRNPLAKILIGSYEATIYPEGNGYTGAISLGFKPDGKRNRPKRKGRTKTEVKEKLRKLIKDLEAGIDGPENYTVADAVNDWLAMGLRGRDPNTVTTNRILAEKHVIPLIGKVKLKDLRADHVDDWLDGLKGNLATRTLQGVHSILKRSIRFAQARDRVLRNVADLVTTPPGKAGRPSKALTFEQATAVLEAAKPSRLHAYVVLSLLTGVRTEEARALTWDHVVAWLDDEKAWGPVTAVGFDHERLAVHVWRSVRATGDTKTRKSRRTLELPAQVAETLREHHKSQAKQRLKAGQAWKNNNLVFCSPTGTPLDAANVRRAFRLITKKAGIGEQWTPRELRHSFVSIMSDSGVPLENIADLCGHSSTAVTEEVYRHQLKPVITTGAETINNVFAARAAGISRKKSETVA</sequence>
<dbReference type="InterPro" id="IPR004107">
    <property type="entry name" value="Integrase_SAM-like_N"/>
</dbReference>
<dbReference type="PROSITE" id="PS51898">
    <property type="entry name" value="TYR_RECOMBINASE"/>
    <property type="match status" value="1"/>
</dbReference>
<reference evidence="8 9" key="1">
    <citation type="submission" date="2021-03" db="EMBL/GenBank/DDBJ databases">
        <authorList>
            <person name="Kanchanasin P."/>
            <person name="Saeng-In P."/>
            <person name="Phongsopitanun W."/>
            <person name="Yuki M."/>
            <person name="Kudo T."/>
            <person name="Ohkuma M."/>
            <person name="Tanasupawat S."/>
        </authorList>
    </citation>
    <scope>NUCLEOTIDE SEQUENCE [LARGE SCALE GENOMIC DNA]</scope>
    <source>
        <strain evidence="8 9">L46</strain>
    </source>
</reference>
<keyword evidence="3" id="KW-0233">DNA recombination</keyword>
<dbReference type="PANTHER" id="PTHR30349">
    <property type="entry name" value="PHAGE INTEGRASE-RELATED"/>
    <property type="match status" value="1"/>
</dbReference>
<dbReference type="InterPro" id="IPR002104">
    <property type="entry name" value="Integrase_catalytic"/>
</dbReference>
<dbReference type="Gene3D" id="1.10.443.10">
    <property type="entry name" value="Intergrase catalytic core"/>
    <property type="match status" value="1"/>
</dbReference>
<dbReference type="InterPro" id="IPR050090">
    <property type="entry name" value="Tyrosine_recombinase_XerCD"/>
</dbReference>
<evidence type="ECO:0000256" key="3">
    <source>
        <dbReference type="ARBA" id="ARBA00023172"/>
    </source>
</evidence>
<evidence type="ECO:0000256" key="4">
    <source>
        <dbReference type="PROSITE-ProRule" id="PRU01248"/>
    </source>
</evidence>
<gene>
    <name evidence="8" type="ORF">J4557_07050</name>
</gene>
<feature type="region of interest" description="Disordered" evidence="5">
    <location>
        <begin position="1"/>
        <end position="20"/>
    </location>
</feature>
<evidence type="ECO:0000256" key="2">
    <source>
        <dbReference type="ARBA" id="ARBA00023125"/>
    </source>
</evidence>
<dbReference type="InterPro" id="IPR013762">
    <property type="entry name" value="Integrase-like_cat_sf"/>
</dbReference>
<dbReference type="InterPro" id="IPR011010">
    <property type="entry name" value="DNA_brk_join_enz"/>
</dbReference>
<feature type="compositionally biased region" description="Basic residues" evidence="5">
    <location>
        <begin position="1"/>
        <end position="11"/>
    </location>
</feature>
<comment type="caution">
    <text evidence="8">The sequence shown here is derived from an EMBL/GenBank/DDBJ whole genome shotgun (WGS) entry which is preliminary data.</text>
</comment>
<organism evidence="8 9">
    <name type="scientific">Actinomadura nitritigenes</name>
    <dbReference type="NCBI Taxonomy" id="134602"/>
    <lineage>
        <taxon>Bacteria</taxon>
        <taxon>Bacillati</taxon>
        <taxon>Actinomycetota</taxon>
        <taxon>Actinomycetes</taxon>
        <taxon>Streptosporangiales</taxon>
        <taxon>Thermomonosporaceae</taxon>
        <taxon>Actinomadura</taxon>
    </lineage>
</organism>
<keyword evidence="2 4" id="KW-0238">DNA-binding</keyword>
<accession>A0ABS3QUZ1</accession>
<evidence type="ECO:0000259" key="6">
    <source>
        <dbReference type="PROSITE" id="PS51898"/>
    </source>
</evidence>
<evidence type="ECO:0000259" key="7">
    <source>
        <dbReference type="PROSITE" id="PS51900"/>
    </source>
</evidence>
<name>A0ABS3QUZ1_9ACTN</name>
<dbReference type="InterPro" id="IPR044068">
    <property type="entry name" value="CB"/>
</dbReference>
<dbReference type="PROSITE" id="PS51900">
    <property type="entry name" value="CB"/>
    <property type="match status" value="1"/>
</dbReference>
<evidence type="ECO:0000313" key="8">
    <source>
        <dbReference type="EMBL" id="MBO2437273.1"/>
    </source>
</evidence>